<dbReference type="SUPFAM" id="SSF51182">
    <property type="entry name" value="RmlC-like cupins"/>
    <property type="match status" value="1"/>
</dbReference>
<dbReference type="PANTHER" id="PTHR43212">
    <property type="entry name" value="QUERCETIN 2,3-DIOXYGENASE"/>
    <property type="match status" value="1"/>
</dbReference>
<dbReference type="InterPro" id="IPR011051">
    <property type="entry name" value="RmlC_Cupin_sf"/>
</dbReference>
<gene>
    <name evidence="6" type="ORF">LG649_01945</name>
</gene>
<feature type="binding site" evidence="2">
    <location>
        <position position="60"/>
    </location>
    <ligand>
        <name>Fe cation</name>
        <dbReference type="ChEBI" id="CHEBI:24875"/>
    </ligand>
</feature>
<accession>A0A9X1HXV6</accession>
<dbReference type="PIRSF" id="PIRSF006232">
    <property type="entry name" value="Pirin"/>
    <property type="match status" value="1"/>
</dbReference>
<evidence type="ECO:0000313" key="6">
    <source>
        <dbReference type="EMBL" id="MCB4797586.1"/>
    </source>
</evidence>
<dbReference type="InterPro" id="IPR041602">
    <property type="entry name" value="Quercetinase_C"/>
</dbReference>
<evidence type="ECO:0000259" key="4">
    <source>
        <dbReference type="Pfam" id="PF02678"/>
    </source>
</evidence>
<keyword evidence="2" id="KW-0479">Metal-binding</keyword>
<dbReference type="InterPro" id="IPR003829">
    <property type="entry name" value="Pirin_N_dom"/>
</dbReference>
<evidence type="ECO:0000313" key="7">
    <source>
        <dbReference type="Proteomes" id="UP001139199"/>
    </source>
</evidence>
<reference evidence="6" key="1">
    <citation type="submission" date="2021-10" db="EMBL/GenBank/DDBJ databases">
        <title>Tamlana sargassums sp. nov., and Tamlana laminarinivorans sp. nov., two new bacteria isolated from the brown alga.</title>
        <authorList>
            <person name="Li J."/>
        </authorList>
    </citation>
    <scope>NUCLEOTIDE SEQUENCE</scope>
    <source>
        <strain evidence="6">PT2-4</strain>
    </source>
</reference>
<feature type="domain" description="Pirin N-terminal" evidence="4">
    <location>
        <begin position="11"/>
        <end position="121"/>
    </location>
</feature>
<comment type="cofactor">
    <cofactor evidence="2">
        <name>Fe cation</name>
        <dbReference type="ChEBI" id="CHEBI:24875"/>
    </cofactor>
    <text evidence="2">Binds 1 Fe cation per subunit.</text>
</comment>
<feature type="binding site" evidence="2">
    <location>
        <position position="103"/>
    </location>
    <ligand>
        <name>Fe cation</name>
        <dbReference type="ChEBI" id="CHEBI:24875"/>
    </ligand>
</feature>
<dbReference type="PANTHER" id="PTHR43212:SF3">
    <property type="entry name" value="QUERCETIN 2,3-DIOXYGENASE"/>
    <property type="match status" value="1"/>
</dbReference>
<feature type="domain" description="Quercetin 2,3-dioxygenase C-terminal cupin" evidence="5">
    <location>
        <begin position="150"/>
        <end position="236"/>
    </location>
</feature>
<dbReference type="Pfam" id="PF02678">
    <property type="entry name" value="Pirin"/>
    <property type="match status" value="1"/>
</dbReference>
<dbReference type="EMBL" id="JAJAPW010000001">
    <property type="protein sequence ID" value="MCB4797586.1"/>
    <property type="molecule type" value="Genomic_DNA"/>
</dbReference>
<evidence type="ECO:0000256" key="3">
    <source>
        <dbReference type="RuleBase" id="RU003457"/>
    </source>
</evidence>
<evidence type="ECO:0000256" key="2">
    <source>
        <dbReference type="PIRSR" id="PIRSR006232-1"/>
    </source>
</evidence>
<protein>
    <submittedName>
        <fullName evidence="6">Pirin family protein</fullName>
    </submittedName>
</protein>
<sequence length="242" mass="27796">MKTIFHKADTRGFANHGWLQANHSFSFARWFNQDRMHFGALRVLNDDIIAPKMGFGTHPHENMEIITIPLKGVLKHRDNMGDEWIPVVPGEVQVMSAGTGVEHSEINGSNNEYLSLFQIWIIPEEQGVSPRYDQKSFSFKDRKNKLQTLVTSFEDEDSESLKIHQDAKISRIDLTKGFEFNYKLKSDVYGLYIMNISGELEIESNKINNRDAMGFIQTKNVNIKANTDSELLFIEVPMLELK</sequence>
<name>A0A9X1HXV6_9FLAO</name>
<feature type="binding site" evidence="2">
    <location>
        <position position="105"/>
    </location>
    <ligand>
        <name>Fe cation</name>
        <dbReference type="ChEBI" id="CHEBI:24875"/>
    </ligand>
</feature>
<keyword evidence="7" id="KW-1185">Reference proteome</keyword>
<organism evidence="6 7">
    <name type="scientific">Neotamlana laminarinivorans</name>
    <dbReference type="NCBI Taxonomy" id="2883124"/>
    <lineage>
        <taxon>Bacteria</taxon>
        <taxon>Pseudomonadati</taxon>
        <taxon>Bacteroidota</taxon>
        <taxon>Flavobacteriia</taxon>
        <taxon>Flavobacteriales</taxon>
        <taxon>Flavobacteriaceae</taxon>
        <taxon>Neotamlana</taxon>
    </lineage>
</organism>
<feature type="binding site" evidence="2">
    <location>
        <position position="58"/>
    </location>
    <ligand>
        <name>Fe cation</name>
        <dbReference type="ChEBI" id="CHEBI:24875"/>
    </ligand>
</feature>
<comment type="caution">
    <text evidence="6">The sequence shown here is derived from an EMBL/GenBank/DDBJ whole genome shotgun (WGS) entry which is preliminary data.</text>
</comment>
<proteinExistence type="inferred from homology"/>
<dbReference type="CDD" id="cd02910">
    <property type="entry name" value="cupin_Yhhw_N"/>
    <property type="match status" value="1"/>
</dbReference>
<dbReference type="Pfam" id="PF17954">
    <property type="entry name" value="Pirin_C_2"/>
    <property type="match status" value="1"/>
</dbReference>
<keyword evidence="2" id="KW-0408">Iron</keyword>
<dbReference type="RefSeq" id="WP_226540367.1">
    <property type="nucleotide sequence ID" value="NZ_JAJAPW010000001.1"/>
</dbReference>
<dbReference type="Gene3D" id="2.60.120.10">
    <property type="entry name" value="Jelly Rolls"/>
    <property type="match status" value="2"/>
</dbReference>
<dbReference type="InterPro" id="IPR012093">
    <property type="entry name" value="Pirin"/>
</dbReference>
<dbReference type="Proteomes" id="UP001139199">
    <property type="component" value="Unassembled WGS sequence"/>
</dbReference>
<comment type="similarity">
    <text evidence="1 3">Belongs to the pirin family.</text>
</comment>
<evidence type="ECO:0000259" key="5">
    <source>
        <dbReference type="Pfam" id="PF17954"/>
    </source>
</evidence>
<evidence type="ECO:0000256" key="1">
    <source>
        <dbReference type="ARBA" id="ARBA00008416"/>
    </source>
</evidence>
<dbReference type="InterPro" id="IPR014710">
    <property type="entry name" value="RmlC-like_jellyroll"/>
</dbReference>
<dbReference type="AlphaFoldDB" id="A0A9X1HXV6"/>
<dbReference type="GO" id="GO:0046872">
    <property type="term" value="F:metal ion binding"/>
    <property type="evidence" value="ECO:0007669"/>
    <property type="project" value="UniProtKB-KW"/>
</dbReference>